<evidence type="ECO:0000313" key="1">
    <source>
        <dbReference type="EMBL" id="MDN3610268.1"/>
    </source>
</evidence>
<evidence type="ECO:0000313" key="2">
    <source>
        <dbReference type="Proteomes" id="UP001238540"/>
    </source>
</evidence>
<reference evidence="2" key="1">
    <citation type="journal article" date="2019" name="Int. J. Syst. Evol. Microbiol.">
        <title>The Global Catalogue of Microorganisms (GCM) 10K type strain sequencing project: providing services to taxonomists for standard genome sequencing and annotation.</title>
        <authorList>
            <consortium name="The Broad Institute Genomics Platform"/>
            <consortium name="The Broad Institute Genome Sequencing Center for Infectious Disease"/>
            <person name="Wu L."/>
            <person name="Ma J."/>
        </authorList>
    </citation>
    <scope>NUCLEOTIDE SEQUENCE [LARGE SCALE GENOMIC DNA]</scope>
    <source>
        <strain evidence="2">CECT 7398</strain>
    </source>
</reference>
<sequence length="49" mass="5497">MISLFNPDRDTLDFISSNQQAVCVTRHNGVCPFASEMAARRRQPFAQLG</sequence>
<comment type="caution">
    <text evidence="1">The sequence shown here is derived from an EMBL/GenBank/DDBJ whole genome shotgun (WGS) entry which is preliminary data.</text>
</comment>
<accession>A0ABT8BW02</accession>
<name>A0ABT8BW02_9VIBR</name>
<gene>
    <name evidence="1" type="ORF">QWZ16_11200</name>
</gene>
<dbReference type="EMBL" id="JAUFQC010000001">
    <property type="protein sequence ID" value="MDN3610268.1"/>
    <property type="molecule type" value="Genomic_DNA"/>
</dbReference>
<protein>
    <submittedName>
        <fullName evidence="1">Uncharacterized protein</fullName>
    </submittedName>
</protein>
<organism evidence="1 2">
    <name type="scientific">Vibrio ostreicida</name>
    <dbReference type="NCBI Taxonomy" id="526588"/>
    <lineage>
        <taxon>Bacteria</taxon>
        <taxon>Pseudomonadati</taxon>
        <taxon>Pseudomonadota</taxon>
        <taxon>Gammaproteobacteria</taxon>
        <taxon>Vibrionales</taxon>
        <taxon>Vibrionaceae</taxon>
        <taxon>Vibrio</taxon>
    </lineage>
</organism>
<keyword evidence="2" id="KW-1185">Reference proteome</keyword>
<dbReference type="Proteomes" id="UP001238540">
    <property type="component" value="Unassembled WGS sequence"/>
</dbReference>
<proteinExistence type="predicted"/>
<dbReference type="RefSeq" id="WP_290311919.1">
    <property type="nucleotide sequence ID" value="NZ_JAUFQC010000001.1"/>
</dbReference>